<feature type="non-terminal residue" evidence="1">
    <location>
        <position position="1"/>
    </location>
</feature>
<proteinExistence type="predicted"/>
<dbReference type="OrthoDB" id="4505768at2759"/>
<sequence length="254" mass="28708">NVYILDLLAVVATPDPKLEDPVSGATRVVWDAMESLARRSQHTVKQCGNGIRMAAIRTMPHQTLYQPLRAYMDEKNRLAVEAAAAKIKVYKYKSPLIYAMTMLGRGEVTWQGPESYPPIISWYMEIIRMWAAAAEQGSWTGNAADEELGFIINKGHHHNLRLWGPDVGSSQDWTSEQFREVLNAFPNNVQVEREQEMATMEADEDLDKIGNITDEQAGHTPHVAGMIYGREVTKFEGSTTTRRLKFRASSTDWH</sequence>
<dbReference type="Proteomes" id="UP000034947">
    <property type="component" value="Unassembled WGS sequence"/>
</dbReference>
<reference evidence="1 2" key="1">
    <citation type="submission" date="2015-02" db="EMBL/GenBank/DDBJ databases">
        <title>Draft Genome Sequences of Two Closely-Related Aflatoxigenic Aspergillus Species Obtained from the Cote d'Ivoire.</title>
        <authorList>
            <person name="Moore G.G."/>
            <person name="Beltz S.B."/>
            <person name="Mack B.M."/>
        </authorList>
    </citation>
    <scope>NUCLEOTIDE SEQUENCE [LARGE SCALE GENOMIC DNA]</scope>
    <source>
        <strain evidence="1 2">SRRC1432</strain>
    </source>
</reference>
<accession>A0A0F8XDM4</accession>
<dbReference type="AlphaFoldDB" id="A0A0F8XDM4"/>
<dbReference type="EMBL" id="JYKN01001132">
    <property type="protein sequence ID" value="KKK21657.1"/>
    <property type="molecule type" value="Genomic_DNA"/>
</dbReference>
<evidence type="ECO:0000313" key="1">
    <source>
        <dbReference type="EMBL" id="KKK21657.1"/>
    </source>
</evidence>
<dbReference type="VEuPathDB" id="FungiDB:P175DRAFT_0557950"/>
<comment type="caution">
    <text evidence="1">The sequence shown here is derived from an EMBL/GenBank/DDBJ whole genome shotgun (WGS) entry which is preliminary data.</text>
</comment>
<gene>
    <name evidence="1" type="ORF">AOCH_006947</name>
</gene>
<name>A0A0F8XDM4_9EURO</name>
<evidence type="ECO:0000313" key="2">
    <source>
        <dbReference type="Proteomes" id="UP000034947"/>
    </source>
</evidence>
<organism evidence="1 2">
    <name type="scientific">Aspergillus ochraceoroseus</name>
    <dbReference type="NCBI Taxonomy" id="138278"/>
    <lineage>
        <taxon>Eukaryota</taxon>
        <taxon>Fungi</taxon>
        <taxon>Dikarya</taxon>
        <taxon>Ascomycota</taxon>
        <taxon>Pezizomycotina</taxon>
        <taxon>Eurotiomycetes</taxon>
        <taxon>Eurotiomycetidae</taxon>
        <taxon>Eurotiales</taxon>
        <taxon>Aspergillaceae</taxon>
        <taxon>Aspergillus</taxon>
        <taxon>Aspergillus subgen. Nidulantes</taxon>
    </lineage>
</organism>
<keyword evidence="2" id="KW-1185">Reference proteome</keyword>
<protein>
    <submittedName>
        <fullName evidence="1">Uncharacterized protein</fullName>
    </submittedName>
</protein>